<dbReference type="Pfam" id="PF12075">
    <property type="entry name" value="KN_motif"/>
    <property type="match status" value="1"/>
</dbReference>
<reference evidence="5" key="1">
    <citation type="journal article" date="2023" name="IScience">
        <title>Live-bearing cockroach genome reveals convergent evolutionary mechanisms linked to viviparity in insects and beyond.</title>
        <authorList>
            <person name="Fouks B."/>
            <person name="Harrison M.C."/>
            <person name="Mikhailova A.A."/>
            <person name="Marchal E."/>
            <person name="English S."/>
            <person name="Carruthers M."/>
            <person name="Jennings E.C."/>
            <person name="Chiamaka E.L."/>
            <person name="Frigard R.A."/>
            <person name="Pippel M."/>
            <person name="Attardo G.M."/>
            <person name="Benoit J.B."/>
            <person name="Bornberg-Bauer E."/>
            <person name="Tobe S.S."/>
        </authorList>
    </citation>
    <scope>NUCLEOTIDE SEQUENCE</scope>
    <source>
        <strain evidence="5">Stay&amp;Tobe</strain>
    </source>
</reference>
<keyword evidence="3" id="KW-0175">Coiled coil</keyword>
<dbReference type="GO" id="GO:0005856">
    <property type="term" value="C:cytoskeleton"/>
    <property type="evidence" value="ECO:0007669"/>
    <property type="project" value="TreeGrafter"/>
</dbReference>
<dbReference type="GO" id="GO:0005737">
    <property type="term" value="C:cytoplasm"/>
    <property type="evidence" value="ECO:0007669"/>
    <property type="project" value="TreeGrafter"/>
</dbReference>
<keyword evidence="1" id="KW-0677">Repeat</keyword>
<feature type="non-terminal residue" evidence="5">
    <location>
        <position position="1"/>
    </location>
</feature>
<feature type="region of interest" description="Disordered" evidence="4">
    <location>
        <begin position="103"/>
        <end position="142"/>
    </location>
</feature>
<protein>
    <submittedName>
        <fullName evidence="5">Uncharacterized protein</fullName>
    </submittedName>
</protein>
<feature type="coiled-coil region" evidence="3">
    <location>
        <begin position="265"/>
        <end position="325"/>
    </location>
</feature>
<sequence>DEVIERLSEFMSTGLVQHLSPEIIPSLPRKNKDRSHHTFCNCCPYGYHIDLDFVRFLDALSQGSELSANKQRRRERRRQRQSMEVLLGLTSPSLWNVEQQIPQKESPKMECGKPMGSRNPKCMTTSRQAKRSKHPRSDVPFNPCPSPWRSRYSPYLALRRPGCRAEPTCHHPILCETNALVRDALHKAVVEFEETLERSHPKPICTCNVHTGTASSPLQRADSVSSVSSMSAASSTATPEQNVPNQDFDVASIGSATSGLSTGALQNIREQMAISLERMRELEEQVKLIPVLQVQLSVLKEEKRQILLQLRLEEAERNKRNLTNHSIAVIVMHQQSVTFGHGKFSPGVETTTRVRSQSCSEESEVVSPARSTSRDIGITCTVMTREVGVSPQQPKLRNVKTNTKTSLVHADIESTIKTCVSATNTDLLMDQVYSDIEMDRNINKAIQTYEKSFRNKVFSKNKREIGIQVENKQQISLLIVERHELQNHLIDVGILVKPRSIDTAVEFKPKTRDIGISDNSIADTMCEKCRVKKKSIGVGHHNIGNSVDETSISLSNIGIFQNKPPENLPVQETKQISTRSVACETHTNACSSKQTDTKDLNTVRTRDFGVSTMKRKLVDAAVGNSERNLESGVFLCDKCDTKIQNVAKNILTQNTEQSVASPTTRTSRIPKPVTPSSSTSAARCIQRQDTISLNLARNHFDMRGFSSSSDEDRGQRSEDNKVLHQLWQANLQRSYGQTAFLLDKKYPARVLISREKETNRGLEFSYCVHLLFL</sequence>
<keyword evidence="6" id="KW-1185">Reference proteome</keyword>
<feature type="non-terminal residue" evidence="5">
    <location>
        <position position="773"/>
    </location>
</feature>
<feature type="compositionally biased region" description="Low complexity" evidence="4">
    <location>
        <begin position="223"/>
        <end position="235"/>
    </location>
</feature>
<dbReference type="InterPro" id="IPR047184">
    <property type="entry name" value="KANK1-4"/>
</dbReference>
<dbReference type="Proteomes" id="UP001233999">
    <property type="component" value="Unassembled WGS sequence"/>
</dbReference>
<dbReference type="PANTHER" id="PTHR24168:SF21">
    <property type="entry name" value="KANK, ISOFORM D"/>
    <property type="match status" value="1"/>
</dbReference>
<keyword evidence="2" id="KW-0040">ANK repeat</keyword>
<evidence type="ECO:0000313" key="6">
    <source>
        <dbReference type="Proteomes" id="UP001233999"/>
    </source>
</evidence>
<evidence type="ECO:0000256" key="4">
    <source>
        <dbReference type="SAM" id="MobiDB-lite"/>
    </source>
</evidence>
<dbReference type="InterPro" id="IPR021939">
    <property type="entry name" value="KN_motif"/>
</dbReference>
<evidence type="ECO:0000256" key="3">
    <source>
        <dbReference type="SAM" id="Coils"/>
    </source>
</evidence>
<evidence type="ECO:0000256" key="1">
    <source>
        <dbReference type="ARBA" id="ARBA00022737"/>
    </source>
</evidence>
<organism evidence="5 6">
    <name type="scientific">Diploptera punctata</name>
    <name type="common">Pacific beetle cockroach</name>
    <dbReference type="NCBI Taxonomy" id="6984"/>
    <lineage>
        <taxon>Eukaryota</taxon>
        <taxon>Metazoa</taxon>
        <taxon>Ecdysozoa</taxon>
        <taxon>Arthropoda</taxon>
        <taxon>Hexapoda</taxon>
        <taxon>Insecta</taxon>
        <taxon>Pterygota</taxon>
        <taxon>Neoptera</taxon>
        <taxon>Polyneoptera</taxon>
        <taxon>Dictyoptera</taxon>
        <taxon>Blattodea</taxon>
        <taxon>Blaberoidea</taxon>
        <taxon>Blaberidae</taxon>
        <taxon>Diplopterinae</taxon>
        <taxon>Diploptera</taxon>
    </lineage>
</organism>
<accession>A0AAD8EBP4</accession>
<feature type="region of interest" description="Disordered" evidence="4">
    <location>
        <begin position="655"/>
        <end position="681"/>
    </location>
</feature>
<dbReference type="AlphaFoldDB" id="A0AAD8EBP4"/>
<feature type="compositionally biased region" description="Polar residues" evidence="4">
    <location>
        <begin position="655"/>
        <end position="667"/>
    </location>
</feature>
<dbReference type="EMBL" id="JASPKZ010007487">
    <property type="protein sequence ID" value="KAJ9583979.1"/>
    <property type="molecule type" value="Genomic_DNA"/>
</dbReference>
<evidence type="ECO:0000313" key="5">
    <source>
        <dbReference type="EMBL" id="KAJ9583979.1"/>
    </source>
</evidence>
<feature type="compositionally biased region" description="Polar residues" evidence="4">
    <location>
        <begin position="236"/>
        <end position="245"/>
    </location>
</feature>
<dbReference type="GO" id="GO:0030837">
    <property type="term" value="P:negative regulation of actin filament polymerization"/>
    <property type="evidence" value="ECO:0007669"/>
    <property type="project" value="InterPro"/>
</dbReference>
<name>A0AAD8EBP4_DIPPU</name>
<proteinExistence type="predicted"/>
<evidence type="ECO:0000256" key="2">
    <source>
        <dbReference type="ARBA" id="ARBA00023043"/>
    </source>
</evidence>
<gene>
    <name evidence="5" type="ORF">L9F63_021671</name>
</gene>
<reference evidence="5" key="2">
    <citation type="submission" date="2023-05" db="EMBL/GenBank/DDBJ databases">
        <authorList>
            <person name="Fouks B."/>
        </authorList>
    </citation>
    <scope>NUCLEOTIDE SEQUENCE</scope>
    <source>
        <strain evidence="5">Stay&amp;Tobe</strain>
        <tissue evidence="5">Testes</tissue>
    </source>
</reference>
<feature type="region of interest" description="Disordered" evidence="4">
    <location>
        <begin position="214"/>
        <end position="245"/>
    </location>
</feature>
<dbReference type="PANTHER" id="PTHR24168">
    <property type="entry name" value="KN MOTIF AND ANKYRIN REPEAT DOMAIN-CONTAINING"/>
    <property type="match status" value="1"/>
</dbReference>
<comment type="caution">
    <text evidence="5">The sequence shown here is derived from an EMBL/GenBank/DDBJ whole genome shotgun (WGS) entry which is preliminary data.</text>
</comment>